<dbReference type="AlphaFoldDB" id="V5H7H5"/>
<evidence type="ECO:0000313" key="3">
    <source>
        <dbReference type="EMBL" id="JAB68783.1"/>
    </source>
</evidence>
<evidence type="ECO:0008006" key="4">
    <source>
        <dbReference type="Google" id="ProtNLM"/>
    </source>
</evidence>
<feature type="signal peptide" evidence="2">
    <location>
        <begin position="1"/>
        <end position="17"/>
    </location>
</feature>
<name>V5H7H5_IXORI</name>
<evidence type="ECO:0000256" key="1">
    <source>
        <dbReference type="SAM" id="MobiDB-lite"/>
    </source>
</evidence>
<sequence>MAHGFLWSGSSFFLVIAERELNATQVNHADIESINTVTETRVGKIGEDQRDVAQLAIPLSATRFALANQELKKHTQLLFDLEKRPGFCVPANKVSQDEALATVPCCLLSLQQRFSTSSTKEDEPEEKSYLRKGKRSVETGGHFVRREQRSKEH</sequence>
<feature type="compositionally biased region" description="Basic and acidic residues" evidence="1">
    <location>
        <begin position="144"/>
        <end position="153"/>
    </location>
</feature>
<dbReference type="EMBL" id="GANP01015685">
    <property type="protein sequence ID" value="JAB68783.1"/>
    <property type="molecule type" value="mRNA"/>
</dbReference>
<accession>V5H7H5</accession>
<feature type="chain" id="PRO_5004735287" description="Secreted protein" evidence="2">
    <location>
        <begin position="18"/>
        <end position="153"/>
    </location>
</feature>
<proteinExistence type="evidence at transcript level"/>
<keyword evidence="2" id="KW-0732">Signal</keyword>
<evidence type="ECO:0000256" key="2">
    <source>
        <dbReference type="SAM" id="SignalP"/>
    </source>
</evidence>
<feature type="region of interest" description="Disordered" evidence="1">
    <location>
        <begin position="114"/>
        <end position="153"/>
    </location>
</feature>
<organism evidence="3">
    <name type="scientific">Ixodes ricinus</name>
    <name type="common">Common tick</name>
    <name type="synonym">Acarus ricinus</name>
    <dbReference type="NCBI Taxonomy" id="34613"/>
    <lineage>
        <taxon>Eukaryota</taxon>
        <taxon>Metazoa</taxon>
        <taxon>Ecdysozoa</taxon>
        <taxon>Arthropoda</taxon>
        <taxon>Chelicerata</taxon>
        <taxon>Arachnida</taxon>
        <taxon>Acari</taxon>
        <taxon>Parasitiformes</taxon>
        <taxon>Ixodida</taxon>
        <taxon>Ixodoidea</taxon>
        <taxon>Ixodidae</taxon>
        <taxon>Ixodinae</taxon>
        <taxon>Ixodes</taxon>
    </lineage>
</organism>
<reference evidence="3" key="1">
    <citation type="journal article" date="2015" name="Sci. Rep.">
        <title>Tissue- and time-dependent transcription in Ixodes ricinus salivary glands and midguts when blood feeding on the vertebrate host.</title>
        <authorList>
            <person name="Kotsyfakis M."/>
            <person name="Schwarz A."/>
            <person name="Erhart J."/>
            <person name="Ribeiro J.M."/>
        </authorList>
    </citation>
    <scope>NUCLEOTIDE SEQUENCE</scope>
    <source>
        <tissue evidence="3">Salivary gland and midgut</tissue>
    </source>
</reference>
<protein>
    <recommendedName>
        <fullName evidence="4">Secreted protein</fullName>
    </recommendedName>
</protein>